<name>A0ABU5C1A4_9GAMM</name>
<gene>
    <name evidence="1" type="ORF">RED13_000389</name>
</gene>
<protein>
    <submittedName>
        <fullName evidence="1">Uncharacterized protein</fullName>
    </submittedName>
</protein>
<dbReference type="RefSeq" id="WP_320332115.1">
    <property type="nucleotide sequence ID" value="NZ_JAVRDO010000019.1"/>
</dbReference>
<comment type="caution">
    <text evidence="1">The sequence shown here is derived from an EMBL/GenBank/DDBJ whole genome shotgun (WGS) entry which is preliminary data.</text>
</comment>
<evidence type="ECO:0000313" key="2">
    <source>
        <dbReference type="Proteomes" id="UP001281217"/>
    </source>
</evidence>
<organism evidence="1 2">
    <name type="scientific">Halopseudomonas formosensis</name>
    <dbReference type="NCBI Taxonomy" id="1002526"/>
    <lineage>
        <taxon>Bacteria</taxon>
        <taxon>Pseudomonadati</taxon>
        <taxon>Pseudomonadota</taxon>
        <taxon>Gammaproteobacteria</taxon>
        <taxon>Pseudomonadales</taxon>
        <taxon>Pseudomonadaceae</taxon>
        <taxon>Halopseudomonas</taxon>
    </lineage>
</organism>
<proteinExistence type="predicted"/>
<reference evidence="2" key="1">
    <citation type="submission" date="2023-07" db="EMBL/GenBank/DDBJ databases">
        <authorList>
            <person name="de Witt J."/>
        </authorList>
    </citation>
    <scope>NUCLEOTIDE SEQUENCE [LARGE SCALE GENOMIC DNA]</scope>
    <source>
        <strain evidence="2">FZJ</strain>
    </source>
</reference>
<sequence>GLVDHYMYLIPEKQMKNPVGEGNKEQPDKQVNYEHLANRHLILSPLVYLEPHILTEIAAHAPS</sequence>
<accession>A0ABU5C1A4</accession>
<evidence type="ECO:0000313" key="1">
    <source>
        <dbReference type="EMBL" id="MDX9688827.1"/>
    </source>
</evidence>
<dbReference type="EMBL" id="JAVRDO010000019">
    <property type="protein sequence ID" value="MDX9688827.1"/>
    <property type="molecule type" value="Genomic_DNA"/>
</dbReference>
<dbReference type="Proteomes" id="UP001281217">
    <property type="component" value="Unassembled WGS sequence"/>
</dbReference>
<keyword evidence="2" id="KW-1185">Reference proteome</keyword>
<feature type="non-terminal residue" evidence="1">
    <location>
        <position position="1"/>
    </location>
</feature>